<name>A0A016QQE7_9DEIO</name>
<dbReference type="eggNOG" id="ENOG5032R45">
    <property type="taxonomic scope" value="Bacteria"/>
</dbReference>
<dbReference type="AlphaFoldDB" id="A0A016QQE7"/>
<dbReference type="Proteomes" id="UP000020492">
    <property type="component" value="Unassembled WGS sequence"/>
</dbReference>
<evidence type="ECO:0000313" key="1">
    <source>
        <dbReference type="EMBL" id="EYB68211.1"/>
    </source>
</evidence>
<reference evidence="1 2" key="1">
    <citation type="submission" date="2014-03" db="EMBL/GenBank/DDBJ databases">
        <title>Draft genome sequence of Deinococcus phoenicis 1P10ME.</title>
        <authorList>
            <person name="Stepanov V.G."/>
            <person name="Vaishampayan P."/>
            <person name="Venkateswaran K."/>
            <person name="Fox G.E."/>
        </authorList>
    </citation>
    <scope>NUCLEOTIDE SEQUENCE [LARGE SCALE GENOMIC DNA]</scope>
    <source>
        <strain evidence="1 2">1P10ME</strain>
    </source>
</reference>
<dbReference type="PATRIC" id="fig|1476583.3.peg.1554"/>
<dbReference type="EMBL" id="JHAC01000025">
    <property type="protein sequence ID" value="EYB68211.1"/>
    <property type="molecule type" value="Genomic_DNA"/>
</dbReference>
<dbReference type="STRING" id="1476583.DEIPH_ctg025orf0050"/>
<sequence length="199" mass="22238">MGSAPKDELLRERLSGAIAESIPGLQDRLTTDPEVHLELIQYTAQAKAETEALLHSSVTAARNAGHSWEAIGRALGMTRQAAQQRFGRGGPPVEGLGETRRLSPLTSLDEMDILKRAGRYGWHSTGFGTLYHTVQKDTQQWEHRRVVVFDPSRRGLEAEGWQRIGNLWFPWGYYKRPTGRPALAPPHTGYDFFSADADE</sequence>
<proteinExistence type="predicted"/>
<protein>
    <submittedName>
        <fullName evidence="1">Uncharacterized protein</fullName>
    </submittedName>
</protein>
<evidence type="ECO:0000313" key="2">
    <source>
        <dbReference type="Proteomes" id="UP000020492"/>
    </source>
</evidence>
<dbReference type="OrthoDB" id="68373at2"/>
<comment type="caution">
    <text evidence="1">The sequence shown here is derived from an EMBL/GenBank/DDBJ whole genome shotgun (WGS) entry which is preliminary data.</text>
</comment>
<keyword evidence="2" id="KW-1185">Reference proteome</keyword>
<organism evidence="1 2">
    <name type="scientific">Deinococcus phoenicis</name>
    <dbReference type="NCBI Taxonomy" id="1476583"/>
    <lineage>
        <taxon>Bacteria</taxon>
        <taxon>Thermotogati</taxon>
        <taxon>Deinococcota</taxon>
        <taxon>Deinococci</taxon>
        <taxon>Deinococcales</taxon>
        <taxon>Deinococcaceae</taxon>
        <taxon>Deinococcus</taxon>
    </lineage>
</organism>
<accession>A0A016QQE7</accession>
<gene>
    <name evidence="1" type="ORF">DEIPH_ctg025orf0050</name>
</gene>